<accession>A0A3E2TYN1</accession>
<proteinExistence type="predicted"/>
<sequence length="91" mass="10384">MCGCRDEGLLELNGKTYMLSLKVYETVKTDVAYVQDKTVSQIQAKDRILEYLKHKPSITNQKAQELCGFNKNQTYYILHQCARTASCSLMA</sequence>
<dbReference type="AlphaFoldDB" id="A0A3E2TYN1"/>
<protein>
    <submittedName>
        <fullName evidence="1">Uncharacterized protein</fullName>
    </submittedName>
</protein>
<dbReference type="Proteomes" id="UP000260991">
    <property type="component" value="Unassembled WGS sequence"/>
</dbReference>
<evidence type="ECO:0000313" key="2">
    <source>
        <dbReference type="Proteomes" id="UP000260991"/>
    </source>
</evidence>
<dbReference type="EMBL" id="QVER01000020">
    <property type="protein sequence ID" value="RGB86976.1"/>
    <property type="molecule type" value="Genomic_DNA"/>
</dbReference>
<organism evidence="1 2">
    <name type="scientific">Faecalibacterium prausnitzii</name>
    <dbReference type="NCBI Taxonomy" id="853"/>
    <lineage>
        <taxon>Bacteria</taxon>
        <taxon>Bacillati</taxon>
        <taxon>Bacillota</taxon>
        <taxon>Clostridia</taxon>
        <taxon>Eubacteriales</taxon>
        <taxon>Oscillospiraceae</taxon>
        <taxon>Faecalibacterium</taxon>
    </lineage>
</organism>
<reference evidence="1 2" key="1">
    <citation type="submission" date="2018-08" db="EMBL/GenBank/DDBJ databases">
        <title>A genome reference for cultivated species of the human gut microbiota.</title>
        <authorList>
            <person name="Zou Y."/>
            <person name="Xue W."/>
            <person name="Luo G."/>
        </authorList>
    </citation>
    <scope>NUCLEOTIDE SEQUENCE [LARGE SCALE GENOMIC DNA]</scope>
    <source>
        <strain evidence="1 2">AF32-8AC</strain>
    </source>
</reference>
<comment type="caution">
    <text evidence="1">The sequence shown here is derived from an EMBL/GenBank/DDBJ whole genome shotgun (WGS) entry which is preliminary data.</text>
</comment>
<evidence type="ECO:0000313" key="1">
    <source>
        <dbReference type="EMBL" id="RGB86976.1"/>
    </source>
</evidence>
<gene>
    <name evidence="1" type="ORF">DWZ46_12770</name>
</gene>
<dbReference type="RefSeq" id="WP_158403761.1">
    <property type="nucleotide sequence ID" value="NZ_QVER01000020.1"/>
</dbReference>
<name>A0A3E2TYN1_9FIRM</name>